<gene>
    <name evidence="8" type="primary">intS_9</name>
    <name evidence="8" type="ORF">GALL_421880</name>
</gene>
<dbReference type="PANTHER" id="PTHR30629">
    <property type="entry name" value="PROPHAGE INTEGRASE"/>
    <property type="match status" value="1"/>
</dbReference>
<protein>
    <submittedName>
        <fullName evidence="8">Putative prophage CPS-53 integrase</fullName>
    </submittedName>
</protein>
<dbReference type="InterPro" id="IPR002104">
    <property type="entry name" value="Integrase_catalytic"/>
</dbReference>
<dbReference type="GO" id="GO:0006310">
    <property type="term" value="P:DNA recombination"/>
    <property type="evidence" value="ECO:0007669"/>
    <property type="project" value="UniProtKB-KW"/>
</dbReference>
<dbReference type="Gene3D" id="3.30.160.390">
    <property type="entry name" value="Integrase, DNA-binding domain"/>
    <property type="match status" value="1"/>
</dbReference>
<keyword evidence="2" id="KW-0229">DNA integration</keyword>
<keyword evidence="5" id="KW-1179">Viral genome integration</keyword>
<accession>A0A1J5PYW5</accession>
<dbReference type="InterPro" id="IPR053876">
    <property type="entry name" value="Phage_int_M"/>
</dbReference>
<comment type="similarity">
    <text evidence="1">Belongs to the 'phage' integrase family.</text>
</comment>
<keyword evidence="3" id="KW-0238">DNA-binding</keyword>
<evidence type="ECO:0000256" key="4">
    <source>
        <dbReference type="ARBA" id="ARBA00023172"/>
    </source>
</evidence>
<evidence type="ECO:0000256" key="2">
    <source>
        <dbReference type="ARBA" id="ARBA00022908"/>
    </source>
</evidence>
<dbReference type="SUPFAM" id="SSF56349">
    <property type="entry name" value="DNA breaking-rejoining enzymes"/>
    <property type="match status" value="1"/>
</dbReference>
<dbReference type="InterPro" id="IPR038488">
    <property type="entry name" value="Integrase_DNA-bd_sf"/>
</dbReference>
<evidence type="ECO:0000256" key="1">
    <source>
        <dbReference type="ARBA" id="ARBA00008857"/>
    </source>
</evidence>
<dbReference type="GO" id="GO:0044826">
    <property type="term" value="P:viral genome integration into host DNA"/>
    <property type="evidence" value="ECO:0007669"/>
    <property type="project" value="UniProtKB-KW"/>
</dbReference>
<feature type="domain" description="Tyr recombinase" evidence="7">
    <location>
        <begin position="211"/>
        <end position="393"/>
    </location>
</feature>
<dbReference type="Gene3D" id="1.10.443.10">
    <property type="entry name" value="Intergrase catalytic core"/>
    <property type="match status" value="1"/>
</dbReference>
<dbReference type="Gene3D" id="1.10.150.130">
    <property type="match status" value="1"/>
</dbReference>
<dbReference type="Pfam" id="PF13356">
    <property type="entry name" value="Arm-DNA-bind_3"/>
    <property type="match status" value="1"/>
</dbReference>
<evidence type="ECO:0000313" key="8">
    <source>
        <dbReference type="EMBL" id="OIQ76136.1"/>
    </source>
</evidence>
<dbReference type="EMBL" id="MLJW01001957">
    <property type="protein sequence ID" value="OIQ76136.1"/>
    <property type="molecule type" value="Genomic_DNA"/>
</dbReference>
<dbReference type="Pfam" id="PF00589">
    <property type="entry name" value="Phage_integrase"/>
    <property type="match status" value="1"/>
</dbReference>
<dbReference type="InterPro" id="IPR013762">
    <property type="entry name" value="Integrase-like_cat_sf"/>
</dbReference>
<dbReference type="GO" id="GO:0075713">
    <property type="term" value="P:establishment of integrated proviral latency"/>
    <property type="evidence" value="ECO:0007669"/>
    <property type="project" value="UniProtKB-KW"/>
</dbReference>
<dbReference type="CDD" id="cd00801">
    <property type="entry name" value="INT_P4_C"/>
    <property type="match status" value="1"/>
</dbReference>
<dbReference type="AlphaFoldDB" id="A0A1J5PYW5"/>
<evidence type="ECO:0000256" key="5">
    <source>
        <dbReference type="ARBA" id="ARBA00023195"/>
    </source>
</evidence>
<dbReference type="GO" id="GO:0046718">
    <property type="term" value="P:symbiont entry into host cell"/>
    <property type="evidence" value="ECO:0007669"/>
    <property type="project" value="UniProtKB-KW"/>
</dbReference>
<dbReference type="InterPro" id="IPR010998">
    <property type="entry name" value="Integrase_recombinase_N"/>
</dbReference>
<reference evidence="8" key="1">
    <citation type="submission" date="2016-10" db="EMBL/GenBank/DDBJ databases">
        <title>Sequence of Gallionella enrichment culture.</title>
        <authorList>
            <person name="Poehlein A."/>
            <person name="Muehling M."/>
            <person name="Daniel R."/>
        </authorList>
    </citation>
    <scope>NUCLEOTIDE SEQUENCE</scope>
</reference>
<dbReference type="PANTHER" id="PTHR30629:SF2">
    <property type="entry name" value="PROPHAGE INTEGRASE INTS-RELATED"/>
    <property type="match status" value="1"/>
</dbReference>
<evidence type="ECO:0000259" key="7">
    <source>
        <dbReference type="PROSITE" id="PS51898"/>
    </source>
</evidence>
<comment type="caution">
    <text evidence="8">The sequence shown here is derived from an EMBL/GenBank/DDBJ whole genome shotgun (WGS) entry which is preliminary data.</text>
</comment>
<keyword evidence="6" id="KW-1160">Virus entry into host cell</keyword>
<evidence type="ECO:0000256" key="3">
    <source>
        <dbReference type="ARBA" id="ARBA00023125"/>
    </source>
</evidence>
<keyword evidence="4" id="KW-0233">DNA recombination</keyword>
<dbReference type="InterPro" id="IPR025166">
    <property type="entry name" value="Integrase_DNA_bind_dom"/>
</dbReference>
<proteinExistence type="inferred from homology"/>
<sequence length="417" mass="47297">MVYPFMASNLLSDVAVRNAKAGDKLQSLRDGDGLYLVVHPNGSKYFQLRTTLHGKEKRVQLGIYPDMTLTDARNAARDARKLVADGIDPVQNKRVQAIKQAASAAATFQSVTDQWLAIKHRTLAPTSYRKITQAFNANILPRFGSYPIKDVDALTVRDAMQAMEKRDALELMGKCRAWVRDVFEFALGEGMIEFNPIPQKDLVLKKNVEERHPTLRNREDAGQFLRNLAEYPGRIETRLAIWLQMMVATRPSELRLAEWIEFDLDKGLWTIPLERIKTRKHMTDDHVVPLSRQAVAVLHELHSLTSHSKLLFPGLASTKPISDMTLSKALRTIWPNYRIVPHGFRHFFSTLANGHDHTKGDVIEAALAHKDKNAIRGTYNAATYIKERRELAQWWADELEAMRDGGKILPFKGNTTA</sequence>
<dbReference type="InterPro" id="IPR011010">
    <property type="entry name" value="DNA_brk_join_enz"/>
</dbReference>
<dbReference type="PROSITE" id="PS51898">
    <property type="entry name" value="TYR_RECOMBINASE"/>
    <property type="match status" value="1"/>
</dbReference>
<dbReference type="GO" id="GO:0003677">
    <property type="term" value="F:DNA binding"/>
    <property type="evidence" value="ECO:0007669"/>
    <property type="project" value="UniProtKB-KW"/>
</dbReference>
<evidence type="ECO:0000256" key="6">
    <source>
        <dbReference type="ARBA" id="ARBA00023296"/>
    </source>
</evidence>
<organism evidence="8">
    <name type="scientific">mine drainage metagenome</name>
    <dbReference type="NCBI Taxonomy" id="410659"/>
    <lineage>
        <taxon>unclassified sequences</taxon>
        <taxon>metagenomes</taxon>
        <taxon>ecological metagenomes</taxon>
    </lineage>
</organism>
<dbReference type="InterPro" id="IPR050808">
    <property type="entry name" value="Phage_Integrase"/>
</dbReference>
<dbReference type="GO" id="GO:0015074">
    <property type="term" value="P:DNA integration"/>
    <property type="evidence" value="ECO:0007669"/>
    <property type="project" value="UniProtKB-KW"/>
</dbReference>
<dbReference type="Pfam" id="PF22022">
    <property type="entry name" value="Phage_int_M"/>
    <property type="match status" value="1"/>
</dbReference>
<name>A0A1J5PYW5_9ZZZZ</name>